<dbReference type="InterPro" id="IPR009737">
    <property type="entry name" value="Aim32/Apd1-like"/>
</dbReference>
<feature type="transmembrane region" description="Helical" evidence="2">
    <location>
        <begin position="339"/>
        <end position="359"/>
    </location>
</feature>
<feature type="region of interest" description="Disordered" evidence="1">
    <location>
        <begin position="243"/>
        <end position="265"/>
    </location>
</feature>
<accession>A0A0A0KSE3</accession>
<proteinExistence type="predicted"/>
<reference evidence="3 4" key="3">
    <citation type="journal article" date="2010" name="BMC Genomics">
        <title>Transcriptome sequencing and comparative analysis of cucumber flowers with different sex types.</title>
        <authorList>
            <person name="Guo S."/>
            <person name="Zheng Y."/>
            <person name="Joung J.G."/>
            <person name="Liu S."/>
            <person name="Zhang Z."/>
            <person name="Crasta O.R."/>
            <person name="Sobral B.W."/>
            <person name="Xu Y."/>
            <person name="Huang S."/>
            <person name="Fei Z."/>
        </authorList>
    </citation>
    <scope>NUCLEOTIDE SEQUENCE [LARGE SCALE GENOMIC DNA]</scope>
    <source>
        <strain evidence="4">cv. 9930</strain>
    </source>
</reference>
<dbReference type="Proteomes" id="UP000029981">
    <property type="component" value="Chromosome 5"/>
</dbReference>
<dbReference type="CDD" id="cd03062">
    <property type="entry name" value="TRX_Fd_Sucrase"/>
    <property type="match status" value="1"/>
</dbReference>
<reference evidence="3 4" key="1">
    <citation type="journal article" date="2009" name="Nat. Genet.">
        <title>The genome of the cucumber, Cucumis sativus L.</title>
        <authorList>
            <person name="Huang S."/>
            <person name="Li R."/>
            <person name="Zhang Z."/>
            <person name="Li L."/>
            <person name="Gu X."/>
            <person name="Fan W."/>
            <person name="Lucas W.J."/>
            <person name="Wang X."/>
            <person name="Xie B."/>
            <person name="Ni P."/>
            <person name="Ren Y."/>
            <person name="Zhu H."/>
            <person name="Li J."/>
            <person name="Lin K."/>
            <person name="Jin W."/>
            <person name="Fei Z."/>
            <person name="Li G."/>
            <person name="Staub J."/>
            <person name="Kilian A."/>
            <person name="van der Vossen E.A."/>
            <person name="Wu Y."/>
            <person name="Guo J."/>
            <person name="He J."/>
            <person name="Jia Z."/>
            <person name="Ren Y."/>
            <person name="Tian G."/>
            <person name="Lu Y."/>
            <person name="Ruan J."/>
            <person name="Qian W."/>
            <person name="Wang M."/>
            <person name="Huang Q."/>
            <person name="Li B."/>
            <person name="Xuan Z."/>
            <person name="Cao J."/>
            <person name="Asan"/>
            <person name="Wu Z."/>
            <person name="Zhang J."/>
            <person name="Cai Q."/>
            <person name="Bai Y."/>
            <person name="Zhao B."/>
            <person name="Han Y."/>
            <person name="Li Y."/>
            <person name="Li X."/>
            <person name="Wang S."/>
            <person name="Shi Q."/>
            <person name="Liu S."/>
            <person name="Cho W.K."/>
            <person name="Kim J.Y."/>
            <person name="Xu Y."/>
            <person name="Heller-Uszynska K."/>
            <person name="Miao H."/>
            <person name="Cheng Z."/>
            <person name="Zhang S."/>
            <person name="Wu J."/>
            <person name="Yang Y."/>
            <person name="Kang H."/>
            <person name="Li M."/>
            <person name="Liang H."/>
            <person name="Ren X."/>
            <person name="Shi Z."/>
            <person name="Wen M."/>
            <person name="Jian M."/>
            <person name="Yang H."/>
            <person name="Zhang G."/>
            <person name="Yang Z."/>
            <person name="Chen R."/>
            <person name="Liu S."/>
            <person name="Li J."/>
            <person name="Ma L."/>
            <person name="Liu H."/>
            <person name="Zhou Y."/>
            <person name="Zhao J."/>
            <person name="Fang X."/>
            <person name="Li G."/>
            <person name="Fang L."/>
            <person name="Li Y."/>
            <person name="Liu D."/>
            <person name="Zheng H."/>
            <person name="Zhang Y."/>
            <person name="Qin N."/>
            <person name="Li Z."/>
            <person name="Yang G."/>
            <person name="Yang S."/>
            <person name="Bolund L."/>
            <person name="Kristiansen K."/>
            <person name="Zheng H."/>
            <person name="Li S."/>
            <person name="Zhang X."/>
            <person name="Yang H."/>
            <person name="Wang J."/>
            <person name="Sun R."/>
            <person name="Zhang B."/>
            <person name="Jiang S."/>
            <person name="Wang J."/>
            <person name="Du Y."/>
            <person name="Li S."/>
        </authorList>
    </citation>
    <scope>NUCLEOTIDE SEQUENCE [LARGE SCALE GENOMIC DNA]</scope>
    <source>
        <strain evidence="4">cv. 9930</strain>
    </source>
</reference>
<keyword evidence="2" id="KW-0472">Membrane</keyword>
<reference evidence="3 4" key="2">
    <citation type="journal article" date="2009" name="PLoS ONE">
        <title>An integrated genetic and cytogenetic map of the cucumber genome.</title>
        <authorList>
            <person name="Ren Y."/>
            <person name="Zhang Z."/>
            <person name="Liu J."/>
            <person name="Staub J.E."/>
            <person name="Han Y."/>
            <person name="Cheng Z."/>
            <person name="Li X."/>
            <person name="Lu J."/>
            <person name="Miao H."/>
            <person name="Kang H."/>
            <person name="Xie B."/>
            <person name="Gu X."/>
            <person name="Wang X."/>
            <person name="Du Y."/>
            <person name="Jin W."/>
            <person name="Huang S."/>
        </authorList>
    </citation>
    <scope>NUCLEOTIDE SEQUENCE [LARGE SCALE GENOMIC DNA]</scope>
    <source>
        <strain evidence="4">cv. 9930</strain>
    </source>
</reference>
<protein>
    <submittedName>
        <fullName evidence="3">Uncharacterized protein</fullName>
    </submittedName>
</protein>
<gene>
    <name evidence="3" type="ORF">Csa_5G523030</name>
</gene>
<organism evidence="3 4">
    <name type="scientific">Cucumis sativus</name>
    <name type="common">Cucumber</name>
    <dbReference type="NCBI Taxonomy" id="3659"/>
    <lineage>
        <taxon>Eukaryota</taxon>
        <taxon>Viridiplantae</taxon>
        <taxon>Streptophyta</taxon>
        <taxon>Embryophyta</taxon>
        <taxon>Tracheophyta</taxon>
        <taxon>Spermatophyta</taxon>
        <taxon>Magnoliopsida</taxon>
        <taxon>eudicotyledons</taxon>
        <taxon>Gunneridae</taxon>
        <taxon>Pentapetalae</taxon>
        <taxon>rosids</taxon>
        <taxon>fabids</taxon>
        <taxon>Cucurbitales</taxon>
        <taxon>Cucurbitaceae</taxon>
        <taxon>Benincaseae</taxon>
        <taxon>Cucumis</taxon>
    </lineage>
</organism>
<dbReference type="OrthoDB" id="10253744at2759"/>
<feature type="compositionally biased region" description="Basic and acidic residues" evidence="1">
    <location>
        <begin position="249"/>
        <end position="265"/>
    </location>
</feature>
<name>A0A0A0KSE3_CUCSA</name>
<dbReference type="FunFam" id="3.40.30.10:FF:000213">
    <property type="entry name" value="APD1p protein"/>
    <property type="match status" value="1"/>
</dbReference>
<keyword evidence="2" id="KW-1133">Transmembrane helix</keyword>
<dbReference type="SUPFAM" id="SSF52833">
    <property type="entry name" value="Thioredoxin-like"/>
    <property type="match status" value="1"/>
</dbReference>
<evidence type="ECO:0000256" key="2">
    <source>
        <dbReference type="SAM" id="Phobius"/>
    </source>
</evidence>
<dbReference type="eggNOG" id="ENOG502RJU3">
    <property type="taxonomic scope" value="Eukaryota"/>
</dbReference>
<dbReference type="Gramene" id="KGN51357">
    <property type="protein sequence ID" value="KGN51357"/>
    <property type="gene ID" value="Csa_5G523030"/>
</dbReference>
<keyword evidence="2" id="KW-0812">Transmembrane</keyword>
<dbReference type="Pfam" id="PF06999">
    <property type="entry name" value="Suc_Fer-like"/>
    <property type="match status" value="1"/>
</dbReference>
<evidence type="ECO:0000313" key="4">
    <source>
        <dbReference type="Proteomes" id="UP000029981"/>
    </source>
</evidence>
<keyword evidence="4" id="KW-1185">Reference proteome</keyword>
<dbReference type="PANTHER" id="PTHR31902">
    <property type="entry name" value="ACTIN PATCHES DISTAL PROTEIN 1"/>
    <property type="match status" value="1"/>
</dbReference>
<dbReference type="EMBL" id="CM002926">
    <property type="protein sequence ID" value="KGN51357.1"/>
    <property type="molecule type" value="Genomic_DNA"/>
</dbReference>
<feature type="region of interest" description="Disordered" evidence="1">
    <location>
        <begin position="297"/>
        <end position="317"/>
    </location>
</feature>
<sequence length="363" mass="39930">MASDNLSTLSGTADDDTYGFHREEMYQSNLAGTVTAYDRHVFLCYKTPESWPSHLESSDSDLLPKLLSAAIKARKDDISLKTKLTMFSGRDETGFSYGDVLIFPDMIKYSGLKDSDVDGFVDDVLVNNKPWASGVPEVFTSSHVFVCVHASRDRRCGVCGPILVQKLDEEIELRGLKDQVYVSPCSHIGGHKYAGNLIIYQPGADGKTTGHWYGYVTPEDLPELFEQHIAKGKVVERLLRGQMGTNPEEVQKEGEQKLPNGEDTKENKVEIQENGNQSKVEPVASCCQGSNGFTCCRDESSGKSSSIEEKPKEISNDEQVPTIASKFSCWTGKWEQSEILTAVAVVGAVATVAVAYSIYRRSG</sequence>
<dbReference type="AlphaFoldDB" id="A0A0A0KSE3"/>
<dbReference type="STRING" id="3659.A0A0A0KSE3"/>
<dbReference type="PANTHER" id="PTHR31902:SF10">
    <property type="entry name" value="SUCRASE_FERREDOXIN-LIKE FAMILY PROTEIN"/>
    <property type="match status" value="1"/>
</dbReference>
<dbReference type="InterPro" id="IPR036249">
    <property type="entry name" value="Thioredoxin-like_sf"/>
</dbReference>
<reference evidence="3 4" key="4">
    <citation type="journal article" date="2011" name="BMC Genomics">
        <title>RNA-Seq improves annotation of protein-coding genes in the cucumber genome.</title>
        <authorList>
            <person name="Li Z."/>
            <person name="Zhang Z."/>
            <person name="Yan P."/>
            <person name="Huang S."/>
            <person name="Fei Z."/>
            <person name="Lin K."/>
        </authorList>
    </citation>
    <scope>NUCLEOTIDE SEQUENCE [LARGE SCALE GENOMIC DNA]</scope>
    <source>
        <strain evidence="4">cv. 9930</strain>
    </source>
</reference>
<dbReference type="Gene3D" id="3.40.30.10">
    <property type="entry name" value="Glutaredoxin"/>
    <property type="match status" value="2"/>
</dbReference>
<feature type="compositionally biased region" description="Basic and acidic residues" evidence="1">
    <location>
        <begin position="297"/>
        <end position="315"/>
    </location>
</feature>
<evidence type="ECO:0000313" key="3">
    <source>
        <dbReference type="EMBL" id="KGN51357.1"/>
    </source>
</evidence>
<dbReference type="OMA" id="CCHHQRD"/>
<evidence type="ECO:0000256" key="1">
    <source>
        <dbReference type="SAM" id="MobiDB-lite"/>
    </source>
</evidence>
<dbReference type="KEGG" id="csv:101221386"/>